<dbReference type="KEGG" id="pfj:MYCFIDRAFT_180410"/>
<keyword evidence="2" id="KW-1185">Reference proteome</keyword>
<dbReference type="Proteomes" id="UP000016932">
    <property type="component" value="Unassembled WGS sequence"/>
</dbReference>
<sequence>MFYAQLRTKTKAEWKVMEVAKEAELQRKSQHIIGVIEQCSSGLSYNSPFQTPRNNIQFDRPRLMGYMTHSGGHHTSLQNVLNSEQVAVAGAFDDRSATALDLPHGNNGTVYRQGDCLAIMQYARLLQPYAERQEFCPQVGYQWPRGHIGRPINADLHIQYLWAPRTRKHALEILQKTNSVHYAIANTFDMPRSKLSYPYLIEGKMSSRLGTEVQLALLILILLNARMMDSHSETNNIVARNQKVPTSRDIHVLIIHIILPRDRILSTHSIPSQATKSPNLTFSQLTITSRLPDHTNTRQ</sequence>
<proteinExistence type="predicted"/>
<reference evidence="1 2" key="1">
    <citation type="journal article" date="2012" name="PLoS Pathog.">
        <title>Diverse lifestyles and strategies of plant pathogenesis encoded in the genomes of eighteen Dothideomycetes fungi.</title>
        <authorList>
            <person name="Ohm R.A."/>
            <person name="Feau N."/>
            <person name="Henrissat B."/>
            <person name="Schoch C.L."/>
            <person name="Horwitz B.A."/>
            <person name="Barry K.W."/>
            <person name="Condon B.J."/>
            <person name="Copeland A.C."/>
            <person name="Dhillon B."/>
            <person name="Glaser F."/>
            <person name="Hesse C.N."/>
            <person name="Kosti I."/>
            <person name="LaButti K."/>
            <person name="Lindquist E.A."/>
            <person name="Lucas S."/>
            <person name="Salamov A.A."/>
            <person name="Bradshaw R.E."/>
            <person name="Ciuffetti L."/>
            <person name="Hamelin R.C."/>
            <person name="Kema G.H.J."/>
            <person name="Lawrence C."/>
            <person name="Scott J.A."/>
            <person name="Spatafora J.W."/>
            <person name="Turgeon B.G."/>
            <person name="de Wit P.J.G.M."/>
            <person name="Zhong S."/>
            <person name="Goodwin S.B."/>
            <person name="Grigoriev I.V."/>
        </authorList>
    </citation>
    <scope>NUCLEOTIDE SEQUENCE [LARGE SCALE GENOMIC DNA]</scope>
    <source>
        <strain evidence="1 2">CIRAD86</strain>
    </source>
</reference>
<organism evidence="1 2">
    <name type="scientific">Pseudocercospora fijiensis (strain CIRAD86)</name>
    <name type="common">Black leaf streak disease fungus</name>
    <name type="synonym">Mycosphaerella fijiensis</name>
    <dbReference type="NCBI Taxonomy" id="383855"/>
    <lineage>
        <taxon>Eukaryota</taxon>
        <taxon>Fungi</taxon>
        <taxon>Dikarya</taxon>
        <taxon>Ascomycota</taxon>
        <taxon>Pezizomycotina</taxon>
        <taxon>Dothideomycetes</taxon>
        <taxon>Dothideomycetidae</taxon>
        <taxon>Mycosphaerellales</taxon>
        <taxon>Mycosphaerellaceae</taxon>
        <taxon>Pseudocercospora</taxon>
    </lineage>
</organism>
<dbReference type="EMBL" id="KB446571">
    <property type="protein sequence ID" value="EME77077.1"/>
    <property type="molecule type" value="Genomic_DNA"/>
</dbReference>
<dbReference type="HOGENOM" id="CLU_931046_0_0_1"/>
<evidence type="ECO:0000313" key="2">
    <source>
        <dbReference type="Proteomes" id="UP000016932"/>
    </source>
</evidence>
<name>M3AHT5_PSEFD</name>
<dbReference type="AlphaFoldDB" id="M3AHT5"/>
<dbReference type="VEuPathDB" id="FungiDB:MYCFIDRAFT_180410"/>
<dbReference type="RefSeq" id="XP_007932402.1">
    <property type="nucleotide sequence ID" value="XM_007934211.1"/>
</dbReference>
<gene>
    <name evidence="1" type="ORF">MYCFIDRAFT_180410</name>
</gene>
<accession>M3AHT5</accession>
<evidence type="ECO:0000313" key="1">
    <source>
        <dbReference type="EMBL" id="EME77077.1"/>
    </source>
</evidence>
<protein>
    <submittedName>
        <fullName evidence="1">Uncharacterized protein</fullName>
    </submittedName>
</protein>
<dbReference type="GeneID" id="19334396"/>